<reference evidence="1" key="1">
    <citation type="submission" date="2023-05" db="EMBL/GenBank/DDBJ databases">
        <title>Nepenthes gracilis genome sequencing.</title>
        <authorList>
            <person name="Fukushima K."/>
        </authorList>
    </citation>
    <scope>NUCLEOTIDE SEQUENCE</scope>
    <source>
        <strain evidence="1">SING2019-196</strain>
    </source>
</reference>
<proteinExistence type="predicted"/>
<evidence type="ECO:0000313" key="1">
    <source>
        <dbReference type="EMBL" id="GMH03668.1"/>
    </source>
</evidence>
<comment type="caution">
    <text evidence="1">The sequence shown here is derived from an EMBL/GenBank/DDBJ whole genome shotgun (WGS) entry which is preliminary data.</text>
</comment>
<organism evidence="1 2">
    <name type="scientific">Nepenthes gracilis</name>
    <name type="common">Slender pitcher plant</name>
    <dbReference type="NCBI Taxonomy" id="150966"/>
    <lineage>
        <taxon>Eukaryota</taxon>
        <taxon>Viridiplantae</taxon>
        <taxon>Streptophyta</taxon>
        <taxon>Embryophyta</taxon>
        <taxon>Tracheophyta</taxon>
        <taxon>Spermatophyta</taxon>
        <taxon>Magnoliopsida</taxon>
        <taxon>eudicotyledons</taxon>
        <taxon>Gunneridae</taxon>
        <taxon>Pentapetalae</taxon>
        <taxon>Caryophyllales</taxon>
        <taxon>Nepenthaceae</taxon>
        <taxon>Nepenthes</taxon>
    </lineage>
</organism>
<dbReference type="Proteomes" id="UP001279734">
    <property type="component" value="Unassembled WGS sequence"/>
</dbReference>
<protein>
    <submittedName>
        <fullName evidence="1">Uncharacterized protein</fullName>
    </submittedName>
</protein>
<keyword evidence="2" id="KW-1185">Reference proteome</keyword>
<sequence>MVCIPRINVSCALREEGAALLLHNLNRDCPQCELLLYMEREQKCNIVQVSNKAFPVHWLLLLLLQNHASQLPCAQVQRI</sequence>
<gene>
    <name evidence="1" type="ORF">Nepgr_005507</name>
</gene>
<accession>A0AAD3S3D3</accession>
<dbReference type="AlphaFoldDB" id="A0AAD3S3D3"/>
<evidence type="ECO:0000313" key="2">
    <source>
        <dbReference type="Proteomes" id="UP001279734"/>
    </source>
</evidence>
<name>A0AAD3S3D3_NEPGR</name>
<dbReference type="EMBL" id="BSYO01000004">
    <property type="protein sequence ID" value="GMH03668.1"/>
    <property type="molecule type" value="Genomic_DNA"/>
</dbReference>